<dbReference type="Pfam" id="PF10114">
    <property type="entry name" value="PocR"/>
    <property type="match status" value="1"/>
</dbReference>
<dbReference type="Pfam" id="PF00015">
    <property type="entry name" value="MCPsignal"/>
    <property type="match status" value="1"/>
</dbReference>
<keyword evidence="1 2" id="KW-0807">Transducer</keyword>
<comment type="caution">
    <text evidence="4">The sequence shown here is derived from an EMBL/GenBank/DDBJ whole genome shotgun (WGS) entry which is preliminary data.</text>
</comment>
<evidence type="ECO:0000313" key="4">
    <source>
        <dbReference type="EMBL" id="KGN02590.1"/>
    </source>
</evidence>
<dbReference type="PANTHER" id="PTHR32089">
    <property type="entry name" value="METHYL-ACCEPTING CHEMOTAXIS PROTEIN MCPB"/>
    <property type="match status" value="1"/>
</dbReference>
<dbReference type="InterPro" id="IPR004089">
    <property type="entry name" value="MCPsignal_dom"/>
</dbReference>
<accession>A0AA88ZR72</accession>
<dbReference type="GO" id="GO:0016020">
    <property type="term" value="C:membrane"/>
    <property type="evidence" value="ECO:0007669"/>
    <property type="project" value="InterPro"/>
</dbReference>
<dbReference type="Proteomes" id="UP000030016">
    <property type="component" value="Unassembled WGS sequence"/>
</dbReference>
<proteinExistence type="predicted"/>
<protein>
    <submittedName>
        <fullName evidence="4">Chemotaxis protein</fullName>
    </submittedName>
</protein>
<sequence length="348" mass="38519">MNDILKENMEEEDLKLEDVIDLDFLQKFQNAFSDSTNISSVSVDGEGKPVTIPSNHAEFCTMTRRTELGFKRCAECDRRGGEEALRTGKPCVYECHAGLIDFGAPIMLGDKQIGSILGGQVLTKEVDERYIRKVAREIGVNEDVYAEEVKKIRIIDRKTIKAAADLLYIVANTVSNMGYQQYKLRKSISKLKDDFAKISETMEEVSATSEGVSQNQQSLNDEISNIRDLSNKINEILEVTKKISNQIKILGLNASIESARAGEVGKGFGVVAKEIKKLSGNSKETADTIGKLTADMQSYIDKTLEISNSTLDTVKEQERVVVGAATSMDEVLKLTEELKELSNSKISK</sequence>
<dbReference type="GO" id="GO:0007165">
    <property type="term" value="P:signal transduction"/>
    <property type="evidence" value="ECO:0007669"/>
    <property type="project" value="UniProtKB-KW"/>
</dbReference>
<evidence type="ECO:0000256" key="2">
    <source>
        <dbReference type="PROSITE-ProRule" id="PRU00284"/>
    </source>
</evidence>
<feature type="domain" description="Methyl-accepting transducer" evidence="3">
    <location>
        <begin position="183"/>
        <end position="348"/>
    </location>
</feature>
<gene>
    <name evidence="4" type="ORF">Z969_04795</name>
</gene>
<organism evidence="4 5">
    <name type="scientific">Clostridium novyi A str. 4570</name>
    <dbReference type="NCBI Taxonomy" id="1444290"/>
    <lineage>
        <taxon>Bacteria</taxon>
        <taxon>Bacillati</taxon>
        <taxon>Bacillota</taxon>
        <taxon>Clostridia</taxon>
        <taxon>Eubacteriales</taxon>
        <taxon>Clostridiaceae</taxon>
        <taxon>Clostridium</taxon>
    </lineage>
</organism>
<dbReference type="PROSITE" id="PS50111">
    <property type="entry name" value="CHEMOTAXIS_TRANSDUC_2"/>
    <property type="match status" value="1"/>
</dbReference>
<name>A0AA88ZR72_CLONO</name>
<dbReference type="InterPro" id="IPR018771">
    <property type="entry name" value="PocR_dom"/>
</dbReference>
<dbReference type="SUPFAM" id="SSF58104">
    <property type="entry name" value="Methyl-accepting chemotaxis protein (MCP) signaling domain"/>
    <property type="match status" value="1"/>
</dbReference>
<dbReference type="Gene3D" id="1.10.287.950">
    <property type="entry name" value="Methyl-accepting chemotaxis protein"/>
    <property type="match status" value="1"/>
</dbReference>
<reference evidence="4 5" key="1">
    <citation type="submission" date="2014-01" db="EMBL/GenBank/DDBJ databases">
        <title>Plasmidome dynamics in the species complex Clostridium novyi sensu lato converts strains of independent lineages into distinctly different pathogens.</title>
        <authorList>
            <person name="Skarin H."/>
            <person name="Segerman B."/>
        </authorList>
    </citation>
    <scope>NUCLEOTIDE SEQUENCE [LARGE SCALE GENOMIC DNA]</scope>
    <source>
        <strain evidence="4 5">4570</strain>
    </source>
</reference>
<dbReference type="PANTHER" id="PTHR32089:SF112">
    <property type="entry name" value="LYSOZYME-LIKE PROTEIN-RELATED"/>
    <property type="match status" value="1"/>
</dbReference>
<dbReference type="RefSeq" id="WP_039249437.1">
    <property type="nucleotide sequence ID" value="NZ_JDRX01000007.1"/>
</dbReference>
<dbReference type="AlphaFoldDB" id="A0AA88ZR72"/>
<evidence type="ECO:0000256" key="1">
    <source>
        <dbReference type="ARBA" id="ARBA00023224"/>
    </source>
</evidence>
<dbReference type="SMART" id="SM00283">
    <property type="entry name" value="MA"/>
    <property type="match status" value="1"/>
</dbReference>
<dbReference type="EMBL" id="JDRX01000007">
    <property type="protein sequence ID" value="KGN02590.1"/>
    <property type="molecule type" value="Genomic_DNA"/>
</dbReference>
<evidence type="ECO:0000259" key="3">
    <source>
        <dbReference type="PROSITE" id="PS50111"/>
    </source>
</evidence>
<evidence type="ECO:0000313" key="5">
    <source>
        <dbReference type="Proteomes" id="UP000030016"/>
    </source>
</evidence>